<protein>
    <submittedName>
        <fullName evidence="2">Uncharacterized protein</fullName>
    </submittedName>
</protein>
<keyword evidence="3" id="KW-1185">Reference proteome</keyword>
<dbReference type="EMBL" id="JBHTEE010000001">
    <property type="protein sequence ID" value="MFC7603852.1"/>
    <property type="molecule type" value="Genomic_DNA"/>
</dbReference>
<reference evidence="3" key="1">
    <citation type="journal article" date="2019" name="Int. J. Syst. Evol. Microbiol.">
        <title>The Global Catalogue of Microorganisms (GCM) 10K type strain sequencing project: providing services to taxonomists for standard genome sequencing and annotation.</title>
        <authorList>
            <consortium name="The Broad Institute Genomics Platform"/>
            <consortium name="The Broad Institute Genome Sequencing Center for Infectious Disease"/>
            <person name="Wu L."/>
            <person name="Ma J."/>
        </authorList>
    </citation>
    <scope>NUCLEOTIDE SEQUENCE [LARGE SCALE GENOMIC DNA]</scope>
    <source>
        <strain evidence="3">JCM 10083</strain>
    </source>
</reference>
<accession>A0ABW2T5U8</accession>
<dbReference type="RefSeq" id="WP_343970092.1">
    <property type="nucleotide sequence ID" value="NZ_BAAAGK010000082.1"/>
</dbReference>
<evidence type="ECO:0000313" key="3">
    <source>
        <dbReference type="Proteomes" id="UP001596514"/>
    </source>
</evidence>
<name>A0ABW2T5U8_9ACTN</name>
<proteinExistence type="predicted"/>
<feature type="compositionally biased region" description="Polar residues" evidence="1">
    <location>
        <begin position="1"/>
        <end position="17"/>
    </location>
</feature>
<evidence type="ECO:0000256" key="1">
    <source>
        <dbReference type="SAM" id="MobiDB-lite"/>
    </source>
</evidence>
<comment type="caution">
    <text evidence="2">The sequence shown here is derived from an EMBL/GenBank/DDBJ whole genome shotgun (WGS) entry which is preliminary data.</text>
</comment>
<dbReference type="Proteomes" id="UP001596514">
    <property type="component" value="Unassembled WGS sequence"/>
</dbReference>
<feature type="region of interest" description="Disordered" evidence="1">
    <location>
        <begin position="1"/>
        <end position="29"/>
    </location>
</feature>
<gene>
    <name evidence="2" type="ORF">ACFQVD_27430</name>
</gene>
<evidence type="ECO:0000313" key="2">
    <source>
        <dbReference type="EMBL" id="MFC7603852.1"/>
    </source>
</evidence>
<organism evidence="2 3">
    <name type="scientific">Streptosporangium amethystogenes subsp. fukuiense</name>
    <dbReference type="NCBI Taxonomy" id="698418"/>
    <lineage>
        <taxon>Bacteria</taxon>
        <taxon>Bacillati</taxon>
        <taxon>Actinomycetota</taxon>
        <taxon>Actinomycetes</taxon>
        <taxon>Streptosporangiales</taxon>
        <taxon>Streptosporangiaceae</taxon>
        <taxon>Streptosporangium</taxon>
    </lineage>
</organism>
<sequence>MFENSVTSWGPGSTSPPFTGEPTIVERHGEPRTVLVSYTWWAERHDQAGQGTHFGSARGTS</sequence>